<name>C9YBM8_CURXX</name>
<proteinExistence type="predicted"/>
<feature type="domain" description="Thioesterase" evidence="1">
    <location>
        <begin position="48"/>
        <end position="232"/>
    </location>
</feature>
<dbReference type="Pfam" id="PF00975">
    <property type="entry name" value="Thioesterase"/>
    <property type="match status" value="1"/>
</dbReference>
<dbReference type="InterPro" id="IPR001031">
    <property type="entry name" value="Thioesterase"/>
</dbReference>
<accession>C9YBM8</accession>
<evidence type="ECO:0000313" key="2">
    <source>
        <dbReference type="EMBL" id="CBA30065.1"/>
    </source>
</evidence>
<dbReference type="Gene3D" id="3.40.50.1820">
    <property type="entry name" value="alpha/beta hydrolase"/>
    <property type="match status" value="1"/>
</dbReference>
<sequence>MHLPPPLVLIPGTLCDERLWVDVLPQLTTLTECQTVNWCAKELSASDAASRILNQAPATFALAGMSMGGSIALEICAQAPHRVEGLALVSCQARGDSRVGAETRSKLVEYATQFGLGTLVRDKLWPLYVHQSRLNDQSLLEAVIAMAERAGMQSYKSQGQLLASRSDHLKTLASLTVPVAIVAGDSDLLCTPIHQAEMMSVSRNGKRTEIQNCGHMSPLEHPQSVLSALSTWLDEIVQVATEN</sequence>
<reference evidence="2" key="1">
    <citation type="journal article" date="2010" name="Nature">
        <title>The dynamic genome of Hydra.</title>
        <authorList>
            <person name="Chapman J.A."/>
            <person name="Kirkness E.F."/>
            <person name="Simakov O."/>
            <person name="Hampson S.E."/>
            <person name="Mitros T."/>
            <person name="Weinmaier T."/>
            <person name="Rattei T."/>
            <person name="Balasubramanian P.G."/>
            <person name="Borman J."/>
            <person name="Busam D."/>
            <person name="Disbennett K."/>
            <person name="Pfannkoch C."/>
            <person name="Sumin N."/>
            <person name="Sutton G."/>
            <person name="Viswanathan L."/>
            <person name="Walenz B."/>
            <person name="Goodstein D.M."/>
            <person name="Hellsten U."/>
            <person name="Kawashima T."/>
            <person name="Prochnik S.E."/>
            <person name="Putnam N.H."/>
            <person name="Shu S."/>
            <person name="Blumberg B."/>
            <person name="Dana C.E."/>
            <person name="Gee L."/>
            <person name="Kibler D.F."/>
            <person name="Law L."/>
            <person name="Lindgens D."/>
            <person name="Martinez D.E."/>
            <person name="Peng J."/>
            <person name="Wigge P.A."/>
            <person name="Bertulat B."/>
            <person name="Guder C."/>
            <person name="Nakamura Y."/>
            <person name="Ozbek S."/>
            <person name="Watanabe H."/>
            <person name="Khalturin K."/>
            <person name="Hemmrich G."/>
            <person name="Franke A."/>
            <person name="Augustin R."/>
            <person name="Fraune S."/>
            <person name="Hayakawa E."/>
            <person name="Hayakawa S."/>
            <person name="Hirose M."/>
            <person name="Hwang J."/>
            <person name="Ikeo K."/>
            <person name="Nishimiya-Fujisawa C."/>
            <person name="Ogura A."/>
            <person name="Takahashi T."/>
            <person name="Steinmetz P.R."/>
            <person name="Zhang X."/>
            <person name="Aufschnaiter R."/>
            <person name="Eder M.K."/>
            <person name="Gorny A.K."/>
            <person name="Salvenmoser W."/>
            <person name="Heimberg A.M."/>
            <person name="Wheeler B.M."/>
            <person name="Peterson K.J."/>
            <person name="Boettger A."/>
            <person name="Tischler P."/>
            <person name="Wolf A."/>
            <person name="Gojobori T."/>
            <person name="Remington K.A."/>
            <person name="Strausberg R.L."/>
            <person name="Venter J."/>
            <person name="Technau U."/>
            <person name="Hobmayer B."/>
            <person name="Bosch T.C."/>
            <person name="Holstein T.W."/>
            <person name="Fujisawa T."/>
            <person name="Bode H.R."/>
            <person name="David C.N."/>
            <person name="Rokhsar D.S."/>
            <person name="Steele R.E."/>
        </authorList>
    </citation>
    <scope>NUCLEOTIDE SEQUENCE</scope>
</reference>
<gene>
    <name evidence="2" type="ORF">Csp_A15290</name>
</gene>
<dbReference type="InterPro" id="IPR050228">
    <property type="entry name" value="Carboxylesterase_BioH"/>
</dbReference>
<dbReference type="PANTHER" id="PTHR43194:SF2">
    <property type="entry name" value="PEROXISOMAL MEMBRANE PROTEIN LPX1"/>
    <property type="match status" value="1"/>
</dbReference>
<protein>
    <recommendedName>
        <fullName evidence="1">Thioesterase domain-containing protein</fullName>
    </recommendedName>
</protein>
<dbReference type="InterPro" id="IPR029058">
    <property type="entry name" value="AB_hydrolase_fold"/>
</dbReference>
<dbReference type="SUPFAM" id="SSF53474">
    <property type="entry name" value="alpha/beta-Hydrolases"/>
    <property type="match status" value="1"/>
</dbReference>
<evidence type="ECO:0000259" key="1">
    <source>
        <dbReference type="Pfam" id="PF00975"/>
    </source>
</evidence>
<dbReference type="AlphaFoldDB" id="C9YBM8"/>
<organism evidence="2">
    <name type="scientific">Curvibacter symbiont subsp. Hydra magnipapillata</name>
    <dbReference type="NCBI Taxonomy" id="667019"/>
    <lineage>
        <taxon>Bacteria</taxon>
        <taxon>Pseudomonadati</taxon>
        <taxon>Pseudomonadota</taxon>
        <taxon>Betaproteobacteria</taxon>
        <taxon>Burkholderiales</taxon>
        <taxon>Comamonadaceae</taxon>
        <taxon>Curvibacter</taxon>
    </lineage>
</organism>
<dbReference type="PANTHER" id="PTHR43194">
    <property type="entry name" value="HYDROLASE ALPHA/BETA FOLD FAMILY"/>
    <property type="match status" value="1"/>
</dbReference>
<dbReference type="EMBL" id="FN543104">
    <property type="protein sequence ID" value="CBA30065.1"/>
    <property type="molecule type" value="Genomic_DNA"/>
</dbReference>